<name>A0AAV5UMJ9_9BILA</name>
<comment type="cofactor">
    <cofactor evidence="1">
        <name>FAD</name>
        <dbReference type="ChEBI" id="CHEBI:57692"/>
    </cofactor>
</comment>
<comment type="caution">
    <text evidence="18">The sequence shown here is derived from an EMBL/GenBank/DDBJ whole genome shotgun (WGS) entry which is preliminary data.</text>
</comment>
<comment type="similarity">
    <text evidence="13">Belongs to the SQRD family.</text>
</comment>
<evidence type="ECO:0000256" key="14">
    <source>
        <dbReference type="ARBA" id="ARBA00066447"/>
    </source>
</evidence>
<evidence type="ECO:0000256" key="8">
    <source>
        <dbReference type="ARBA" id="ARBA00023128"/>
    </source>
</evidence>
<evidence type="ECO:0000256" key="4">
    <source>
        <dbReference type="ARBA" id="ARBA00022719"/>
    </source>
</evidence>
<organism evidence="18 19">
    <name type="scientific">Pristionchus entomophagus</name>
    <dbReference type="NCBI Taxonomy" id="358040"/>
    <lineage>
        <taxon>Eukaryota</taxon>
        <taxon>Metazoa</taxon>
        <taxon>Ecdysozoa</taxon>
        <taxon>Nematoda</taxon>
        <taxon>Chromadorea</taxon>
        <taxon>Rhabditida</taxon>
        <taxon>Rhabditina</taxon>
        <taxon>Diplogasteromorpha</taxon>
        <taxon>Diplogasteroidea</taxon>
        <taxon>Neodiplogasteridae</taxon>
        <taxon>Pristionchus</taxon>
    </lineage>
</organism>
<keyword evidence="6" id="KW-0809">Transit peptide</keyword>
<dbReference type="GO" id="GO:0070224">
    <property type="term" value="F:sulfide:quinone oxidoreductase activity"/>
    <property type="evidence" value="ECO:0007669"/>
    <property type="project" value="TreeGrafter"/>
</dbReference>
<dbReference type="PANTHER" id="PTHR10632">
    <property type="entry name" value="SULFIDE:QUINONE OXIDOREDUCTASE"/>
    <property type="match status" value="1"/>
</dbReference>
<keyword evidence="19" id="KW-1185">Reference proteome</keyword>
<feature type="domain" description="FAD/NAD(P)-binding" evidence="17">
    <location>
        <begin position="201"/>
        <end position="307"/>
    </location>
</feature>
<evidence type="ECO:0000256" key="6">
    <source>
        <dbReference type="ARBA" id="ARBA00022946"/>
    </source>
</evidence>
<comment type="function">
    <text evidence="12">Catalyzes the oxidation of hydrogen sulfide with the help of a quinone, such as ubiquinone-10, giving rise to thiosulfate and ultimately to sulfane (molecular sulfur) atoms. Requires an additional electron acceptor; can use sulfite, sulfide or cyanide (in vitro). It is believed the in vivo electron acceptor is glutathione.</text>
</comment>
<dbReference type="GO" id="GO:0106436">
    <property type="term" value="F:glutathione-dependent sulfide quinone oxidoreductase activity"/>
    <property type="evidence" value="ECO:0007669"/>
    <property type="project" value="UniProtKB-EC"/>
</dbReference>
<evidence type="ECO:0000313" key="19">
    <source>
        <dbReference type="Proteomes" id="UP001432027"/>
    </source>
</evidence>
<comment type="subcellular location">
    <subcellularLocation>
        <location evidence="2">Mitochondrion</location>
    </subcellularLocation>
</comment>
<protein>
    <recommendedName>
        <fullName evidence="15">Sulfide:quinone oxidoreductase, mitochondrial</fullName>
        <ecNumber evidence="14">1.8.5.8</ecNumber>
    </recommendedName>
    <alternativeName>
        <fullName evidence="16">Sulfide quinone oxidoreductase</fullName>
    </alternativeName>
</protein>
<dbReference type="Gene3D" id="3.50.50.60">
    <property type="entry name" value="FAD/NAD(P)-binding domain"/>
    <property type="match status" value="2"/>
</dbReference>
<dbReference type="PANTHER" id="PTHR10632:SF2">
    <property type="entry name" value="SULFIDE:QUINONE OXIDOREDUCTASE, MITOCHONDRIAL"/>
    <property type="match status" value="1"/>
</dbReference>
<comment type="catalytic activity">
    <reaction evidence="11">
        <text>a quinone + hydrogen sulfide + glutathione + H(+) = S-sulfanylglutathione + a quinol</text>
        <dbReference type="Rhea" id="RHEA:55156"/>
        <dbReference type="ChEBI" id="CHEBI:15378"/>
        <dbReference type="ChEBI" id="CHEBI:24646"/>
        <dbReference type="ChEBI" id="CHEBI:29919"/>
        <dbReference type="ChEBI" id="CHEBI:57925"/>
        <dbReference type="ChEBI" id="CHEBI:58905"/>
        <dbReference type="ChEBI" id="CHEBI:132124"/>
        <dbReference type="EC" id="1.8.5.8"/>
    </reaction>
    <physiologicalReaction direction="left-to-right" evidence="11">
        <dbReference type="Rhea" id="RHEA:55157"/>
    </physiologicalReaction>
</comment>
<evidence type="ECO:0000256" key="3">
    <source>
        <dbReference type="ARBA" id="ARBA00022630"/>
    </source>
</evidence>
<comment type="catalytic activity">
    <reaction evidence="9">
        <text>ubiquinone-10 + hydrogen sulfide + sulfite + 2 H(+) = ubiquinol-10 + thiosulfate</text>
        <dbReference type="Rhea" id="RHEA:38359"/>
        <dbReference type="ChEBI" id="CHEBI:15378"/>
        <dbReference type="ChEBI" id="CHEBI:17359"/>
        <dbReference type="ChEBI" id="CHEBI:29919"/>
        <dbReference type="ChEBI" id="CHEBI:33542"/>
        <dbReference type="ChEBI" id="CHEBI:46245"/>
        <dbReference type="ChEBI" id="CHEBI:64183"/>
    </reaction>
    <physiologicalReaction direction="left-to-right" evidence="9">
        <dbReference type="Rhea" id="RHEA:38360"/>
    </physiologicalReaction>
</comment>
<dbReference type="EMBL" id="BTSX01000006">
    <property type="protein sequence ID" value="GMT07134.1"/>
    <property type="molecule type" value="Genomic_DNA"/>
</dbReference>
<dbReference type="InterPro" id="IPR023753">
    <property type="entry name" value="FAD/NAD-binding_dom"/>
</dbReference>
<evidence type="ECO:0000256" key="15">
    <source>
        <dbReference type="ARBA" id="ARBA00070160"/>
    </source>
</evidence>
<evidence type="ECO:0000256" key="1">
    <source>
        <dbReference type="ARBA" id="ARBA00001974"/>
    </source>
</evidence>
<dbReference type="AlphaFoldDB" id="A0AAV5UMJ9"/>
<keyword evidence="4" id="KW-0874">Quinone</keyword>
<dbReference type="Pfam" id="PF07992">
    <property type="entry name" value="Pyr_redox_2"/>
    <property type="match status" value="2"/>
</dbReference>
<accession>A0AAV5UMJ9</accession>
<evidence type="ECO:0000256" key="12">
    <source>
        <dbReference type="ARBA" id="ARBA00059167"/>
    </source>
</evidence>
<evidence type="ECO:0000256" key="10">
    <source>
        <dbReference type="ARBA" id="ARBA00052810"/>
    </source>
</evidence>
<evidence type="ECO:0000256" key="9">
    <source>
        <dbReference type="ARBA" id="ARBA00051038"/>
    </source>
</evidence>
<feature type="domain" description="FAD/NAD(P)-binding" evidence="17">
    <location>
        <begin position="4"/>
        <end position="122"/>
    </location>
</feature>
<proteinExistence type="inferred from homology"/>
<evidence type="ECO:0000256" key="11">
    <source>
        <dbReference type="ARBA" id="ARBA00052986"/>
    </source>
</evidence>
<evidence type="ECO:0000256" key="7">
    <source>
        <dbReference type="ARBA" id="ARBA00023002"/>
    </source>
</evidence>
<dbReference type="GO" id="GO:0070221">
    <property type="term" value="P:sulfide oxidation, using sulfide:quinone oxidoreductase"/>
    <property type="evidence" value="ECO:0007669"/>
    <property type="project" value="TreeGrafter"/>
</dbReference>
<keyword evidence="5" id="KW-0274">FAD</keyword>
<dbReference type="InterPro" id="IPR036188">
    <property type="entry name" value="FAD/NAD-bd_sf"/>
</dbReference>
<dbReference type="GO" id="GO:0071949">
    <property type="term" value="F:FAD binding"/>
    <property type="evidence" value="ECO:0007669"/>
    <property type="project" value="TreeGrafter"/>
</dbReference>
<dbReference type="Proteomes" id="UP001432027">
    <property type="component" value="Unassembled WGS sequence"/>
</dbReference>
<dbReference type="SUPFAM" id="SSF51905">
    <property type="entry name" value="FAD/NAD(P)-binding domain"/>
    <property type="match status" value="1"/>
</dbReference>
<dbReference type="GO" id="GO:0005739">
    <property type="term" value="C:mitochondrion"/>
    <property type="evidence" value="ECO:0007669"/>
    <property type="project" value="UniProtKB-SubCell"/>
</dbReference>
<sequence>GVNRLLVVGGGSAGLGMASKLSRMIPKSAITLLDRIQTHYYQPGLTLVGAGLMNLKQNRRNQKDLIPSGVKWIEERVNSFDPQNNSVKTESGTKIDYDYMVICTGLEIRLDMIEGLEDSIKDDSCPVSTIYLPKYAEKTHRLLTTIDKGNFLFSFPNTPIKCAGAPQKICYIADDILRSRGVRPTTSLHYFTTLPRIFGVEKYANDLMKVVKDRDINLHTRHSLKKIDGKNRRATFENMDDSSQVEMEFSFLHVGPPCSPVSALRSTPSLTDGNGWVDVNAQTLQSTRFPNVFALGDCANSPNAKTAAAISSQLKTVGRNLTDAVQGKPLTSQYDGYASCPLLVSRSHVILAEFGPVGPMESFPYDQSKPSRFSFFLKRYFMPWLYWHGLIKGYWNGPSTFRNLIAPFKKN</sequence>
<keyword evidence="7" id="KW-0560">Oxidoreductase</keyword>
<dbReference type="EC" id="1.8.5.8" evidence="14"/>
<keyword evidence="3" id="KW-0285">Flavoprotein</keyword>
<dbReference type="PRINTS" id="PR00368">
    <property type="entry name" value="FADPNR"/>
</dbReference>
<feature type="non-terminal residue" evidence="18">
    <location>
        <position position="1"/>
    </location>
</feature>
<dbReference type="FunFam" id="3.50.50.60:FF:000034">
    <property type="entry name" value="sulfide:quinone oxidoreductase, mitochondrial"/>
    <property type="match status" value="1"/>
</dbReference>
<evidence type="ECO:0000256" key="13">
    <source>
        <dbReference type="ARBA" id="ARBA00060891"/>
    </source>
</evidence>
<evidence type="ECO:0000259" key="17">
    <source>
        <dbReference type="Pfam" id="PF07992"/>
    </source>
</evidence>
<gene>
    <name evidence="18" type="ORF">PENTCL1PPCAC_29308</name>
</gene>
<evidence type="ECO:0000256" key="5">
    <source>
        <dbReference type="ARBA" id="ARBA00022827"/>
    </source>
</evidence>
<evidence type="ECO:0000256" key="16">
    <source>
        <dbReference type="ARBA" id="ARBA00082958"/>
    </source>
</evidence>
<dbReference type="GO" id="GO:0048038">
    <property type="term" value="F:quinone binding"/>
    <property type="evidence" value="ECO:0007669"/>
    <property type="project" value="UniProtKB-KW"/>
</dbReference>
<dbReference type="InterPro" id="IPR015904">
    <property type="entry name" value="Sulphide_quinone_reductase"/>
</dbReference>
<comment type="catalytic activity">
    <reaction evidence="10">
        <text>ubiquinone-10 + hydrogen sulfide + glutathione + H(+) = S-sulfanylglutathione + ubiquinol-10</text>
        <dbReference type="Rhea" id="RHEA:62608"/>
        <dbReference type="ChEBI" id="CHEBI:15378"/>
        <dbReference type="ChEBI" id="CHEBI:29919"/>
        <dbReference type="ChEBI" id="CHEBI:46245"/>
        <dbReference type="ChEBI" id="CHEBI:57925"/>
        <dbReference type="ChEBI" id="CHEBI:58905"/>
        <dbReference type="ChEBI" id="CHEBI:64183"/>
    </reaction>
    <physiologicalReaction direction="left-to-right" evidence="10">
        <dbReference type="Rhea" id="RHEA:62609"/>
    </physiologicalReaction>
</comment>
<evidence type="ECO:0000313" key="18">
    <source>
        <dbReference type="EMBL" id="GMT07134.1"/>
    </source>
</evidence>
<keyword evidence="8" id="KW-0496">Mitochondrion</keyword>
<evidence type="ECO:0000256" key="2">
    <source>
        <dbReference type="ARBA" id="ARBA00004173"/>
    </source>
</evidence>
<reference evidence="18" key="1">
    <citation type="submission" date="2023-10" db="EMBL/GenBank/DDBJ databases">
        <title>Genome assembly of Pristionchus species.</title>
        <authorList>
            <person name="Yoshida K."/>
            <person name="Sommer R.J."/>
        </authorList>
    </citation>
    <scope>NUCLEOTIDE SEQUENCE</scope>
    <source>
        <strain evidence="18">RS0144</strain>
    </source>
</reference>